<evidence type="ECO:0000256" key="4">
    <source>
        <dbReference type="ARBA" id="ARBA00022741"/>
    </source>
</evidence>
<feature type="compositionally biased region" description="Polar residues" evidence="11">
    <location>
        <begin position="161"/>
        <end position="181"/>
    </location>
</feature>
<feature type="cross-link" description="Glycyl lysine isopeptide (Lys-Gly) (interchain with G-Cter in SUMO2)" evidence="9">
    <location>
        <position position="524"/>
    </location>
</feature>
<feature type="compositionally biased region" description="Basic and acidic residues" evidence="11">
    <location>
        <begin position="771"/>
        <end position="780"/>
    </location>
</feature>
<dbReference type="InterPro" id="IPR011009">
    <property type="entry name" value="Kinase-like_dom_sf"/>
</dbReference>
<feature type="region of interest" description="Disordered" evidence="11">
    <location>
        <begin position="349"/>
        <end position="371"/>
    </location>
</feature>
<dbReference type="SUPFAM" id="SSF56112">
    <property type="entry name" value="Protein kinase-like (PK-like)"/>
    <property type="match status" value="1"/>
</dbReference>
<feature type="binding site" evidence="8 10">
    <location>
        <position position="426"/>
    </location>
    <ligand>
        <name>ATP</name>
        <dbReference type="ChEBI" id="CHEBI:30616"/>
    </ligand>
</feature>
<evidence type="ECO:0000256" key="3">
    <source>
        <dbReference type="ARBA" id="ARBA00022679"/>
    </source>
</evidence>
<feature type="compositionally biased region" description="Pro residues" evidence="11">
    <location>
        <begin position="311"/>
        <end position="322"/>
    </location>
</feature>
<keyword evidence="4 8" id="KW-0547">Nucleotide-binding</keyword>
<feature type="active site" description="Proton acceptor" evidence="7">
    <location>
        <position position="522"/>
    </location>
</feature>
<feature type="region of interest" description="Disordered" evidence="11">
    <location>
        <begin position="739"/>
        <end position="822"/>
    </location>
</feature>
<evidence type="ECO:0000256" key="9">
    <source>
        <dbReference type="PIRSR" id="PIRSR630616-3"/>
    </source>
</evidence>
<dbReference type="InterPro" id="IPR000719">
    <property type="entry name" value="Prot_kinase_dom"/>
</dbReference>
<keyword evidence="6 8" id="KW-0067">ATP-binding</keyword>
<dbReference type="EMBL" id="HBNR01043358">
    <property type="protein sequence ID" value="CAE4603393.1"/>
    <property type="molecule type" value="Transcribed_RNA"/>
</dbReference>
<keyword evidence="2" id="KW-0723">Serine/threonine-protein kinase</keyword>
<protein>
    <recommendedName>
        <fullName evidence="12">Protein kinase domain-containing protein</fullName>
    </recommendedName>
</protein>
<feature type="compositionally biased region" description="Low complexity" evidence="11">
    <location>
        <begin position="349"/>
        <end position="366"/>
    </location>
</feature>
<evidence type="ECO:0000259" key="12">
    <source>
        <dbReference type="PROSITE" id="PS50011"/>
    </source>
</evidence>
<keyword evidence="3" id="KW-0808">Transferase</keyword>
<feature type="compositionally biased region" description="Pro residues" evidence="11">
    <location>
        <begin position="76"/>
        <end position="93"/>
    </location>
</feature>
<dbReference type="InterPro" id="IPR008271">
    <property type="entry name" value="Ser/Thr_kinase_AS"/>
</dbReference>
<evidence type="ECO:0000256" key="11">
    <source>
        <dbReference type="SAM" id="MobiDB-lite"/>
    </source>
</evidence>
<feature type="compositionally biased region" description="Low complexity" evidence="11">
    <location>
        <begin position="108"/>
        <end position="127"/>
    </location>
</feature>
<keyword evidence="5" id="KW-0418">Kinase</keyword>
<dbReference type="FunFam" id="1.10.510.10:FF:000571">
    <property type="entry name" value="Maternal embryonic leucine zipper kinase"/>
    <property type="match status" value="1"/>
</dbReference>
<dbReference type="FunFam" id="3.30.200.20:FF:000042">
    <property type="entry name" value="Aurora kinase A"/>
    <property type="match status" value="1"/>
</dbReference>
<feature type="compositionally biased region" description="Low complexity" evidence="11">
    <location>
        <begin position="915"/>
        <end position="941"/>
    </location>
</feature>
<feature type="binding site" evidence="8">
    <location>
        <begin position="526"/>
        <end position="527"/>
    </location>
    <ligand>
        <name>ATP</name>
        <dbReference type="ChEBI" id="CHEBI:30616"/>
    </ligand>
</feature>
<feature type="region of interest" description="Disordered" evidence="11">
    <location>
        <begin position="1124"/>
        <end position="1145"/>
    </location>
</feature>
<feature type="compositionally biased region" description="Pro residues" evidence="11">
    <location>
        <begin position="702"/>
        <end position="714"/>
    </location>
</feature>
<evidence type="ECO:0000313" key="13">
    <source>
        <dbReference type="EMBL" id="CAE4603393.1"/>
    </source>
</evidence>
<dbReference type="Gene3D" id="1.10.510.10">
    <property type="entry name" value="Transferase(Phosphotransferase) domain 1"/>
    <property type="match status" value="1"/>
</dbReference>
<reference evidence="13" key="1">
    <citation type="submission" date="2021-01" db="EMBL/GenBank/DDBJ databases">
        <authorList>
            <person name="Corre E."/>
            <person name="Pelletier E."/>
            <person name="Niang G."/>
            <person name="Scheremetjew M."/>
            <person name="Finn R."/>
            <person name="Kale V."/>
            <person name="Holt S."/>
            <person name="Cochrane G."/>
            <person name="Meng A."/>
            <person name="Brown T."/>
            <person name="Cohen L."/>
        </authorList>
    </citation>
    <scope>NUCLEOTIDE SEQUENCE</scope>
    <source>
        <strain evidence="13">CCMP3105</strain>
    </source>
</reference>
<gene>
    <name evidence="13" type="ORF">AMON00008_LOCUS30152</name>
</gene>
<organism evidence="13">
    <name type="scientific">Alexandrium monilatum</name>
    <dbReference type="NCBI Taxonomy" id="311494"/>
    <lineage>
        <taxon>Eukaryota</taxon>
        <taxon>Sar</taxon>
        <taxon>Alveolata</taxon>
        <taxon>Dinophyceae</taxon>
        <taxon>Gonyaulacales</taxon>
        <taxon>Pyrocystaceae</taxon>
        <taxon>Alexandrium</taxon>
    </lineage>
</organism>
<dbReference type="GO" id="GO:0004674">
    <property type="term" value="F:protein serine/threonine kinase activity"/>
    <property type="evidence" value="ECO:0007669"/>
    <property type="project" value="UniProtKB-KW"/>
</dbReference>
<evidence type="ECO:0000256" key="10">
    <source>
        <dbReference type="PROSITE-ProRule" id="PRU10141"/>
    </source>
</evidence>
<dbReference type="Pfam" id="PF00069">
    <property type="entry name" value="Pkinase"/>
    <property type="match status" value="1"/>
</dbReference>
<evidence type="ECO:0000256" key="5">
    <source>
        <dbReference type="ARBA" id="ARBA00022777"/>
    </source>
</evidence>
<dbReference type="PROSITE" id="PS50011">
    <property type="entry name" value="PROTEIN_KINASE_DOM"/>
    <property type="match status" value="1"/>
</dbReference>
<comment type="subunit">
    <text evidence="1">Monomer.</text>
</comment>
<dbReference type="GO" id="GO:0005524">
    <property type="term" value="F:ATP binding"/>
    <property type="evidence" value="ECO:0007669"/>
    <property type="project" value="UniProtKB-UniRule"/>
</dbReference>
<dbReference type="PROSITE" id="PS00108">
    <property type="entry name" value="PROTEIN_KINASE_ST"/>
    <property type="match status" value="1"/>
</dbReference>
<name>A0A7S4R6C9_9DINO</name>
<feature type="region of interest" description="Disordered" evidence="11">
    <location>
        <begin position="912"/>
        <end position="941"/>
    </location>
</feature>
<feature type="compositionally biased region" description="Low complexity" evidence="11">
    <location>
        <begin position="1124"/>
        <end position="1138"/>
    </location>
</feature>
<dbReference type="InterPro" id="IPR017441">
    <property type="entry name" value="Protein_kinase_ATP_BS"/>
</dbReference>
<feature type="domain" description="Protein kinase" evidence="12">
    <location>
        <begin position="397"/>
        <end position="651"/>
    </location>
</feature>
<dbReference type="InterPro" id="IPR030616">
    <property type="entry name" value="Aur-like"/>
</dbReference>
<feature type="region of interest" description="Disordered" evidence="11">
    <location>
        <begin position="1"/>
        <end position="322"/>
    </location>
</feature>
<feature type="region of interest" description="Disordered" evidence="11">
    <location>
        <begin position="685"/>
        <end position="720"/>
    </location>
</feature>
<dbReference type="PROSITE" id="PS00107">
    <property type="entry name" value="PROTEIN_KINASE_ATP"/>
    <property type="match status" value="1"/>
</dbReference>
<feature type="compositionally biased region" description="Low complexity" evidence="11">
    <location>
        <begin position="182"/>
        <end position="205"/>
    </location>
</feature>
<sequence length="1145" mass="117014">MLPPGPHAPQVGDSGPWDRLAPKVPMPMHVSPPRSRAQVPPPPQISAASPHKMMPLGLSPSRGRPQQASVLAQTQPLPPPPAFPKPLRPPPHGLSPHGSAVSPHGGTAASPHASSASPASVSSHGASLRPPQVASSSQSSPEACDGAEGPAFGGRLGTLHLQVQSPSATQAHLSPQWPSQMPTGPSLQPLGTLPQTPQTLPLAPSRSFHSSPAQPAPALQVPEAVDLQGGLGGPALRGASLEIQAPHPPALSVATPAVRSPGAARPQALQASPARQVPGPEAAELPPSGQGFRAASQPVHAAPQARTPERQPAPPPAQVQLPPPTAAHVEAQLPPSTAVPVEVEPADQLHQAPAGPPLQQQQQTEGTHAKARVPPLQTISLTKPPPELPPQLATEFEADCDLLGEGAFAVVRRLRHRRSGEHVALKVVEKHPLHIRNMLPQLQREVRIQGRLQHRHILRLLSCLEDEAYVYMVLENCPGGSLRGLCAAQPSCRLPEARAARYFAQICQGVDFMHQHLCVHRDLKPENMLLAGEDEVRICDFGWSAEVQAEAALRTTCGTPHYWAPEIFEGSPQDAAVDLWALGTLVYELLVGHAPFWGSMEELRRKVVAVDLRYPPGLLSHEAIKLFYCLLQRDPRNRVPAGRLLAEHPWVRGALSGAAAPGFPAAAPPAVPGMAMPMVAVAPPQEATADGGGANAATPSTPLAPPPMVHPPPLGTGGSVMALPPGSVALAPPPGSVATPLTGGVLTPAAAPSTPAAPPPAEVSPAPHRSWRPEAAERRAASPALVQSRSWKPEAPSAVAPCRSWKPEAQGPSGQQRSWRPEASVAAVSVPVVPTGNVVAPAVRPSASGARRTLNAALPAQASAAGPAAAPAPQPAQQALSAVPPPAPPTAGGSAGERPRAVATAVLVAPPPSAAEPAASQGAPPAAAAAPAGPSVVAAGPPAERTPKVVARVVGSGAAESPLASPEAPTRVMARVVGSGAAESPLASPEAATRALAALPPGLEEVPPWSLAGSAMTPAAGGAGAVLQLPSSGLRTCSRETVPAAALRPYSLEPLPTASAAMSAAALRPYSLEPLPRTSAVVPAPSPSTPITTVAASVLTHTASAPRPRSREPPAARIPAHFMVAAPAASSEPSSARSVNMTPGT</sequence>
<accession>A0A7S4R6C9</accession>
<evidence type="ECO:0000256" key="1">
    <source>
        <dbReference type="ARBA" id="ARBA00011245"/>
    </source>
</evidence>
<evidence type="ECO:0000256" key="8">
    <source>
        <dbReference type="PIRSR" id="PIRSR630616-2"/>
    </source>
</evidence>
<feature type="compositionally biased region" description="Low complexity" evidence="11">
    <location>
        <begin position="685"/>
        <end position="701"/>
    </location>
</feature>
<feature type="compositionally biased region" description="Low complexity" evidence="11">
    <location>
        <begin position="865"/>
        <end position="882"/>
    </location>
</feature>
<feature type="region of interest" description="Disordered" evidence="11">
    <location>
        <begin position="865"/>
        <end position="899"/>
    </location>
</feature>
<evidence type="ECO:0000256" key="7">
    <source>
        <dbReference type="PIRSR" id="PIRSR630616-1"/>
    </source>
</evidence>
<feature type="compositionally biased region" description="Polar residues" evidence="11">
    <location>
        <begin position="64"/>
        <end position="75"/>
    </location>
</feature>
<proteinExistence type="predicted"/>
<evidence type="ECO:0000256" key="2">
    <source>
        <dbReference type="ARBA" id="ARBA00022527"/>
    </source>
</evidence>
<evidence type="ECO:0000256" key="6">
    <source>
        <dbReference type="ARBA" id="ARBA00022840"/>
    </source>
</evidence>
<dbReference type="SMART" id="SM00220">
    <property type="entry name" value="S_TKc"/>
    <property type="match status" value="1"/>
</dbReference>
<feature type="binding site" evidence="8">
    <location>
        <position position="540"/>
    </location>
    <ligand>
        <name>ATP</name>
        <dbReference type="ChEBI" id="CHEBI:30616"/>
    </ligand>
</feature>
<dbReference type="PANTHER" id="PTHR24350">
    <property type="entry name" value="SERINE/THREONINE-PROTEIN KINASE IAL-RELATED"/>
    <property type="match status" value="1"/>
</dbReference>
<dbReference type="AlphaFoldDB" id="A0A7S4R6C9"/>